<dbReference type="AlphaFoldDB" id="A0AAJ7TFP3"/>
<feature type="domain" description="WW" evidence="2">
    <location>
        <begin position="676"/>
        <end position="710"/>
    </location>
</feature>
<feature type="region of interest" description="Disordered" evidence="1">
    <location>
        <begin position="1"/>
        <end position="51"/>
    </location>
</feature>
<feature type="compositionally biased region" description="Low complexity" evidence="1">
    <location>
        <begin position="315"/>
        <end position="326"/>
    </location>
</feature>
<evidence type="ECO:0000256" key="1">
    <source>
        <dbReference type="SAM" id="MobiDB-lite"/>
    </source>
</evidence>
<dbReference type="SMART" id="SM00456">
    <property type="entry name" value="WW"/>
    <property type="match status" value="2"/>
</dbReference>
<dbReference type="RefSeq" id="XP_032816090.1">
    <property type="nucleotide sequence ID" value="XM_032960199.1"/>
</dbReference>
<name>A0AAJ7TFP3_PETMA</name>
<dbReference type="KEGG" id="pmrn:116945669"/>
<evidence type="ECO:0000313" key="3">
    <source>
        <dbReference type="Proteomes" id="UP001318040"/>
    </source>
</evidence>
<dbReference type="PROSITE" id="PS50020">
    <property type="entry name" value="WW_DOMAIN_2"/>
    <property type="match status" value="2"/>
</dbReference>
<dbReference type="PANTHER" id="PTHR46697">
    <property type="entry name" value="FORMIN-BINDING PROTEIN 4"/>
    <property type="match status" value="1"/>
</dbReference>
<feature type="compositionally biased region" description="Basic and acidic residues" evidence="1">
    <location>
        <begin position="395"/>
        <end position="412"/>
    </location>
</feature>
<feature type="region of interest" description="Disordered" evidence="1">
    <location>
        <begin position="105"/>
        <end position="140"/>
    </location>
</feature>
<dbReference type="Pfam" id="PF00397">
    <property type="entry name" value="WW"/>
    <property type="match status" value="2"/>
</dbReference>
<evidence type="ECO:0000259" key="2">
    <source>
        <dbReference type="PROSITE" id="PS50020"/>
    </source>
</evidence>
<feature type="compositionally biased region" description="Acidic residues" evidence="1">
    <location>
        <begin position="866"/>
        <end position="876"/>
    </location>
</feature>
<dbReference type="Proteomes" id="UP001318040">
    <property type="component" value="Chromosome 24"/>
</dbReference>
<reference evidence="4" key="1">
    <citation type="submission" date="2025-08" db="UniProtKB">
        <authorList>
            <consortium name="RefSeq"/>
        </authorList>
    </citation>
    <scope>IDENTIFICATION</scope>
    <source>
        <tissue evidence="4">Sperm</tissue>
    </source>
</reference>
<feature type="region of interest" description="Disordered" evidence="1">
    <location>
        <begin position="815"/>
        <end position="905"/>
    </location>
</feature>
<dbReference type="PROSITE" id="PS01159">
    <property type="entry name" value="WW_DOMAIN_1"/>
    <property type="match status" value="1"/>
</dbReference>
<organism evidence="3 4">
    <name type="scientific">Petromyzon marinus</name>
    <name type="common">Sea lamprey</name>
    <dbReference type="NCBI Taxonomy" id="7757"/>
    <lineage>
        <taxon>Eukaryota</taxon>
        <taxon>Metazoa</taxon>
        <taxon>Chordata</taxon>
        <taxon>Craniata</taxon>
        <taxon>Vertebrata</taxon>
        <taxon>Cyclostomata</taxon>
        <taxon>Hyperoartia</taxon>
        <taxon>Petromyzontiformes</taxon>
        <taxon>Petromyzontidae</taxon>
        <taxon>Petromyzon</taxon>
    </lineage>
</organism>
<dbReference type="FunFam" id="2.20.70.10:FF:000056">
    <property type="entry name" value="Formin binding protein 4"/>
    <property type="match status" value="1"/>
</dbReference>
<feature type="compositionally biased region" description="Low complexity" evidence="1">
    <location>
        <begin position="355"/>
        <end position="365"/>
    </location>
</feature>
<dbReference type="PANTHER" id="PTHR46697:SF1">
    <property type="entry name" value="FORMIN-BINDING PROTEIN 4"/>
    <property type="match status" value="1"/>
</dbReference>
<proteinExistence type="predicted"/>
<dbReference type="Gene3D" id="2.20.70.10">
    <property type="match status" value="2"/>
</dbReference>
<dbReference type="SUPFAM" id="SSF51045">
    <property type="entry name" value="WW domain"/>
    <property type="match status" value="2"/>
</dbReference>
<gene>
    <name evidence="4" type="primary">FNBP4</name>
</gene>
<dbReference type="InterPro" id="IPR036020">
    <property type="entry name" value="WW_dom_sf"/>
</dbReference>
<feature type="compositionally biased region" description="Basic and acidic residues" evidence="1">
    <location>
        <begin position="1080"/>
        <end position="1094"/>
    </location>
</feature>
<dbReference type="CDD" id="cd00201">
    <property type="entry name" value="WW"/>
    <property type="match status" value="2"/>
</dbReference>
<feature type="compositionally biased region" description="Pro residues" evidence="1">
    <location>
        <begin position="815"/>
        <end position="865"/>
    </location>
</feature>
<accession>A0AAJ7TFP3</accession>
<feature type="compositionally biased region" description="Acidic residues" evidence="1">
    <location>
        <begin position="543"/>
        <end position="552"/>
    </location>
</feature>
<feature type="region of interest" description="Disordered" evidence="1">
    <location>
        <begin position="311"/>
        <end position="599"/>
    </location>
</feature>
<sequence length="1115" mass="116990">MGKRGRGAEAAGGKRRPVLQLDNSIRKDREEAAAAAGAADSTTALSVPEPSASRLAGGLVLLGAYADSDDDDDDDEDTGPQSPLERPRDLDSKVADFLAEIDAISVPGPTAEGDGAADSESGLAGGADGDTVEASATDSISRTVVGVSAETAGALASGRAQQGGWHYDTHYSTASTGIEMGEWQEVWDENTGCYYYWHLQTNQVTWELPSALALQIQHLQHLNNGHFPGVSETGATEGTDVLGTVHPVSSVEEKAQNKSITSTVVKPREINERVCALTSEDEGRSVGVAESLLASLIPESVRQAEARWRQTLHGPGSPSSPASLSAPPSPAVPSHQPGGAAETEPSAGGRRRTASDASSGSRKSGGSSGDGVSDKEDDADDGRNDEGDDEEDSDQELKHILETKRAELRALEDGGGSSRSSTPRRDDPEDGGASAAATEPKPKWKTFVRAASPPPPARAATSPARDAHDAGGARRGGGGSRSGAPGRGAQLGRGVRKGGESPEGAQGVDPTGAVDTGDEEEDEAGDVVQEAEDGMMAVKVGAGEDDDEEEERETPVSSHTGAARSHSRAPGRTEEARRRGGAGGGGGGRVDPEDDDDQVKRGHLDSLQFVIAELANDLTSKLGFLGISTRAISNFQLLLLTTQTRLADWREGSLDSRYLKRRLQEGAAQLAQYECNATPKGWACTWDRTHARYYYTNERTGASQWEFPDVTDEGVGEENDAGRGEGPVGGVSVETPDWLTLNRPLMTDAFAAHVEQPSMSASLRDVPLLPPPTLAPSSLASYSEPLAPLAVLQYALPAAMVPPYPLAHTPPLGPCHPSTPPVAAPPAGAPPPPPPPPAEPLPPPPPESPPPPPPPPESPPPPPPPLEDDDIEEVDMQLETGAGEPPPPGVEEPVPPLPPPLKAGKAPLHTHVLSAAVSEADTATGKDEAARAVRTVKRKVPAVISAPPQICKPPTTIGSKAMLYPPSAVVGPSDPLVAMVPGAWGPGEPLSSIVTTIQPPSITMPMHSALPSGPTLATNAVADKAKKTKKLKKVSGKVKGKMPPLVQKWKSIQRELEEEERGSSSDDGEPQDPTARIINWRHEQMLTGKSERNANFEALPEDWRERLKRRKMNPR</sequence>
<feature type="compositionally biased region" description="Gly residues" evidence="1">
    <location>
        <begin position="473"/>
        <end position="491"/>
    </location>
</feature>
<evidence type="ECO:0000313" key="4">
    <source>
        <dbReference type="RefSeq" id="XP_032816090.1"/>
    </source>
</evidence>
<dbReference type="InterPro" id="IPR053076">
    <property type="entry name" value="WW_domain_protein"/>
</dbReference>
<feature type="region of interest" description="Disordered" evidence="1">
    <location>
        <begin position="64"/>
        <end position="91"/>
    </location>
</feature>
<dbReference type="CTD" id="23360"/>
<dbReference type="InterPro" id="IPR001202">
    <property type="entry name" value="WW_dom"/>
</dbReference>
<feature type="compositionally biased region" description="Acidic residues" evidence="1">
    <location>
        <begin position="516"/>
        <end position="533"/>
    </location>
</feature>
<feature type="compositionally biased region" description="Basic residues" evidence="1">
    <location>
        <begin position="1106"/>
        <end position="1115"/>
    </location>
</feature>
<feature type="compositionally biased region" description="Acidic residues" evidence="1">
    <location>
        <begin position="67"/>
        <end position="78"/>
    </location>
</feature>
<feature type="compositionally biased region" description="Acidic residues" evidence="1">
    <location>
        <begin position="1056"/>
        <end position="1070"/>
    </location>
</feature>
<feature type="domain" description="WW" evidence="2">
    <location>
        <begin position="183"/>
        <end position="211"/>
    </location>
</feature>
<protein>
    <submittedName>
        <fullName evidence="4">LOW QUALITY PROTEIN: formin-binding protein 4</fullName>
    </submittedName>
</protein>
<feature type="compositionally biased region" description="Pro residues" evidence="1">
    <location>
        <begin position="884"/>
        <end position="901"/>
    </location>
</feature>
<feature type="region of interest" description="Disordered" evidence="1">
    <location>
        <begin position="1054"/>
        <end position="1115"/>
    </location>
</feature>
<keyword evidence="3" id="KW-1185">Reference proteome</keyword>